<dbReference type="EMBL" id="CABR01000083">
    <property type="protein sequence ID" value="CBI10406.1"/>
    <property type="molecule type" value="Genomic_DNA"/>
</dbReference>
<protein>
    <submittedName>
        <fullName evidence="2">Putative signal transduction protein containing EAL and modified HD-GYP domains</fullName>
    </submittedName>
</protein>
<dbReference type="PROSITE" id="PS51833">
    <property type="entry name" value="HDOD"/>
    <property type="match status" value="1"/>
</dbReference>
<dbReference type="InterPro" id="IPR014408">
    <property type="entry name" value="dGMP_Pdiesterase_EAL/HD-GYP"/>
</dbReference>
<dbReference type="AlphaFoldDB" id="E6QT34"/>
<dbReference type="Gene3D" id="1.10.3210.10">
    <property type="entry name" value="Hypothetical protein af1432"/>
    <property type="match status" value="1"/>
</dbReference>
<name>E6QT34_9ZZZZ</name>
<organism evidence="2">
    <name type="scientific">mine drainage metagenome</name>
    <dbReference type="NCBI Taxonomy" id="410659"/>
    <lineage>
        <taxon>unclassified sequences</taxon>
        <taxon>metagenomes</taxon>
        <taxon>ecological metagenomes</taxon>
    </lineage>
</organism>
<dbReference type="SUPFAM" id="SSF109604">
    <property type="entry name" value="HD-domain/PDEase-like"/>
    <property type="match status" value="1"/>
</dbReference>
<feature type="domain" description="HDOD" evidence="1">
    <location>
        <begin position="205"/>
        <end position="397"/>
    </location>
</feature>
<dbReference type="InterPro" id="IPR013976">
    <property type="entry name" value="HDOD"/>
</dbReference>
<dbReference type="PANTHER" id="PTHR33525">
    <property type="match status" value="1"/>
</dbReference>
<sequence>MFDTQVIVRDVLLNTAQQLIGYQFFWREPALTPSDLLLEARDVLGWISQLLDPHEEGTEEPSRFGYRCYLYAPAEMLRESAFVSFPPQALGLIVSTETLSDPQTCQIVQTMRKAGYEFVLRGADLAVLRPEILEICQMVEVQFEAGNFTAQARIYALLKKLSLSMVANQVFNWSEYAICHKLGLNVFAGHFFLESPPGEEQSKTIPSSQAALLRLMEAVHADADIAELEELIKYDMGISYKLLHYIHSASFGLRCEIKSLRHVIQLLGYKPLYRWLAVLLATSDPERHSTALLQAAFTRGRMMELLGSVLLSKADAENLFITGMFSLLDRLLGVNMADALAQINLPEAVEEALLDGAGLYYPFLVLTKSCETVIAADVSHLDGLGISTAHINQAHFEALRWAQRLAS</sequence>
<dbReference type="InterPro" id="IPR052340">
    <property type="entry name" value="RNase_Y/CdgJ"/>
</dbReference>
<accession>E6QT34</accession>
<evidence type="ECO:0000259" key="1">
    <source>
        <dbReference type="PROSITE" id="PS51833"/>
    </source>
</evidence>
<comment type="caution">
    <text evidence="2">The sequence shown here is derived from an EMBL/GenBank/DDBJ whole genome shotgun (WGS) entry which is preliminary data.</text>
</comment>
<dbReference type="PIRSF" id="PIRSF003180">
    <property type="entry name" value="DiGMPpdiest_YuxH"/>
    <property type="match status" value="1"/>
</dbReference>
<dbReference type="PANTHER" id="PTHR33525:SF4">
    <property type="entry name" value="CYCLIC DI-GMP PHOSPHODIESTERASE CDGJ"/>
    <property type="match status" value="1"/>
</dbReference>
<proteinExistence type="predicted"/>
<gene>
    <name evidence="2" type="ORF">CARN7_1184</name>
</gene>
<reference evidence="2" key="1">
    <citation type="submission" date="2009-10" db="EMBL/GenBank/DDBJ databases">
        <title>Diversity of trophic interactions inside an arsenic-rich microbial ecosystem.</title>
        <authorList>
            <person name="Bertin P.N."/>
            <person name="Heinrich-Salmeron A."/>
            <person name="Pelletier E."/>
            <person name="Goulhen-Chollet F."/>
            <person name="Arsene-Ploetze F."/>
            <person name="Gallien S."/>
            <person name="Calteau A."/>
            <person name="Vallenet D."/>
            <person name="Casiot C."/>
            <person name="Chane-Woon-Ming B."/>
            <person name="Giloteaux L."/>
            <person name="Barakat M."/>
            <person name="Bonnefoy V."/>
            <person name="Bruneel O."/>
            <person name="Chandler M."/>
            <person name="Cleiss J."/>
            <person name="Duran R."/>
            <person name="Elbaz-Poulichet F."/>
            <person name="Fonknechten N."/>
            <person name="Lauga B."/>
            <person name="Mornico D."/>
            <person name="Ortet P."/>
            <person name="Schaeffer C."/>
            <person name="Siguier P."/>
            <person name="Alexander Thil Smith A."/>
            <person name="Van Dorsselaer A."/>
            <person name="Weissenbach J."/>
            <person name="Medigue C."/>
            <person name="Le Paslier D."/>
        </authorList>
    </citation>
    <scope>NUCLEOTIDE SEQUENCE</scope>
</reference>
<dbReference type="Pfam" id="PF08668">
    <property type="entry name" value="HDOD"/>
    <property type="match status" value="1"/>
</dbReference>
<evidence type="ECO:0000313" key="2">
    <source>
        <dbReference type="EMBL" id="CBI10406.1"/>
    </source>
</evidence>